<dbReference type="EMBL" id="CP043499">
    <property type="protein sequence ID" value="QFY62813.1"/>
    <property type="molecule type" value="Genomic_DNA"/>
</dbReference>
<geneLocation type="plasmid" evidence="1 2">
    <name>unnamed</name>
</geneLocation>
<evidence type="ECO:0000313" key="1">
    <source>
        <dbReference type="EMBL" id="QFY62813.1"/>
    </source>
</evidence>
<dbReference type="KEGG" id="rgr:FZ934_20890"/>
<dbReference type="Proteomes" id="UP000326881">
    <property type="component" value="Plasmid unnamed"/>
</dbReference>
<accession>A0A5Q0CBK9</accession>
<protein>
    <submittedName>
        <fullName evidence="1">Uncharacterized protein</fullName>
    </submittedName>
</protein>
<organism evidence="1 2">
    <name type="scientific">Rhizobium grahamii</name>
    <dbReference type="NCBI Taxonomy" id="1120045"/>
    <lineage>
        <taxon>Bacteria</taxon>
        <taxon>Pseudomonadati</taxon>
        <taxon>Pseudomonadota</taxon>
        <taxon>Alphaproteobacteria</taxon>
        <taxon>Hyphomicrobiales</taxon>
        <taxon>Rhizobiaceae</taxon>
        <taxon>Rhizobium/Agrobacterium group</taxon>
        <taxon>Rhizobium</taxon>
    </lineage>
</organism>
<gene>
    <name evidence="1" type="ORF">FZ934_20890</name>
</gene>
<keyword evidence="1" id="KW-0614">Plasmid</keyword>
<dbReference type="AlphaFoldDB" id="A0A5Q0CBK9"/>
<proteinExistence type="predicted"/>
<dbReference type="OrthoDB" id="8452585at2"/>
<name>A0A5Q0CBK9_9HYPH</name>
<reference evidence="1 2" key="1">
    <citation type="submission" date="2019-08" db="EMBL/GenBank/DDBJ databases">
        <title>Prosopis cineraria nodule microbiome.</title>
        <authorList>
            <person name="Ali R."/>
            <person name="Chaluvadi S.R."/>
            <person name="Wang X."/>
        </authorList>
    </citation>
    <scope>NUCLEOTIDE SEQUENCE [LARGE SCALE GENOMIC DNA]</scope>
    <source>
        <strain evidence="1 2">BG7</strain>
        <plasmid evidence="1 2">unnamed</plasmid>
    </source>
</reference>
<evidence type="ECO:0000313" key="2">
    <source>
        <dbReference type="Proteomes" id="UP000326881"/>
    </source>
</evidence>
<keyword evidence="2" id="KW-1185">Reference proteome</keyword>
<dbReference type="RefSeq" id="WP_153272799.1">
    <property type="nucleotide sequence ID" value="NZ_CP043499.1"/>
</dbReference>
<sequence length="102" mass="11975">MTACILFAIGVQSQAADFMDSKCRDFRKSFSIDKRTIERPEPPFCATMFGQFDELSFNRCRSEMEDYRNKVAKFTDCLFDENERATEEFNTAVQNFNRRVGR</sequence>